<feature type="transmembrane region" description="Helical" evidence="6">
    <location>
        <begin position="307"/>
        <end position="331"/>
    </location>
</feature>
<protein>
    <submittedName>
        <fullName evidence="8">Major facilitator superfamily domain-containing</fullName>
    </submittedName>
</protein>
<evidence type="ECO:0000256" key="4">
    <source>
        <dbReference type="ARBA" id="ARBA00022989"/>
    </source>
</evidence>
<sequence>MGGVMPFMPVLAKNLGISSTAVGLVYTVLPFCVFFSKPLFGFISDLFRNIKLIVFLLVCATSVGYFSVIFLPPIDNVKWIHVDAQCQNMEKSISVLPNEYDRRCFRDVLKQGVNGELNFMPCNTNSTLILHGRVTTSKFLNATTEQSADSSGKLWLKFTPDSRFTCGCIKNGSSSFKSVKMNSCLLGDNDSVYRTYQFWVFTILVVIGGTGSATVFCLSDAACYEVLGERTELYGRQRLWATMSWGFVTLLAGFFDDIATGNSDTTNYVPGFFLMLILVAIDLLLLLRIKLTKANFSMHICQDIGQIFSSCETVAFAICVYIIGGLTGLIWNYQFWFLEDLGATRTLMGLCVAVQCLVAEIPFFFFAGWFIKTFGYFTCIIGSFIAFTFRLGLYCVLENPWLVLPVEIFHGLSFAVFYASMTGYASNNAPPGTEATMMGILGGLFEGLGVATGSLLGGVGFDRIGGPLGAVFPFIGVFAKERLRLSASSFASVITVQQFLFVLSKPALGFIADYFNKLKVILLVLVIAQTGFLFLLLLVPPLPKGDNNVADGNGSIINFSMQNFDTCYFYNFMDDRRHDGCVVSLNYTTINSSVQTVDACNFCNLLNDPSNISNVSLKYTSIPKDIYLKQVCEKCNVVEEMSFNNVKKCVKIIIPLDCNQFKNSSSVKSENNEDLFEKYFELNNNENSTNFISCKNLSKIFCGASFDYCFRCCNLEEGCYFIPNNTERGATNPNITRKDISIQSDFTTYQFWSFAILFVALSACVHSIFTLSDTACCESVERTGAEFGKQRLWGCIAWGLFAPLGGFLNDYTGSYIVIWILFVILSCLALWNITKLGIVKPRISMHIMKDIRTIISSWEFICFEMAVLLAGVGLGFTFFYLIWFIKSIGGTSLLCGLIETVQSFTGDIPFMFFSEWMLRKLGYFNIVTLSLLASCIRFLWYSQLENPWLVLPIEWAHGLTYGLFYAAMASFAKMSAKPGTETTTQSVIFATFDGLGSGIGNIIAGVGFDYVGGHTMFLCTGAVFGCAAVLSAIGTFICKNRSRLQYLDIFFTLTAQEITTTQVAVSLSTVLPFVAVFAKNSLQLSATSFGAVMTFQQFFFVLTKPKIGYITDYFNKLKLAIFLLAVSQGLFLFLLLLIPPLTKGMTAINNTSIEDLEYLSKDMCTFCYNLNASMKPEKMSLNFDELIESNVTHYIYLFQDSECYILNNNSTLFSENYVKLKIPKACYANEQKNSFGNTSDVTLVHNNTFETILSPSSNQSRFKSLKCNSSSSSYPCAFFFNKCIICCNTDKECYLISNIQEKTELSESSKGFKNDFLTYQFWLFVGVNACVNAIYTLSDTALYESVQKLRDEFGQQKLFSCAGWGLGAVVGGLLTDYTEN</sequence>
<evidence type="ECO:0000256" key="2">
    <source>
        <dbReference type="ARBA" id="ARBA00005241"/>
    </source>
</evidence>
<feature type="transmembrane region" description="Helical" evidence="6">
    <location>
        <begin position="921"/>
        <end position="940"/>
    </location>
</feature>
<feature type="transmembrane region" description="Helical" evidence="6">
    <location>
        <begin position="400"/>
        <end position="419"/>
    </location>
</feature>
<keyword evidence="5 6" id="KW-0472">Membrane</keyword>
<comment type="similarity">
    <text evidence="2">Belongs to the major facilitator superfamily. MFSD6 family.</text>
</comment>
<evidence type="ECO:0000259" key="7">
    <source>
        <dbReference type="Pfam" id="PF12832"/>
    </source>
</evidence>
<feature type="transmembrane region" description="Helical" evidence="6">
    <location>
        <begin position="20"/>
        <end position="40"/>
    </location>
</feature>
<keyword evidence="9" id="KW-1185">Reference proteome</keyword>
<comment type="subcellular location">
    <subcellularLocation>
        <location evidence="1">Membrane</location>
        <topology evidence="1">Multi-pass membrane protein</topology>
    </subcellularLocation>
</comment>
<dbReference type="GO" id="GO:0016020">
    <property type="term" value="C:membrane"/>
    <property type="evidence" value="ECO:0007669"/>
    <property type="project" value="UniProtKB-SubCell"/>
</dbReference>
<feature type="transmembrane region" description="Helical" evidence="6">
    <location>
        <begin position="343"/>
        <end position="367"/>
    </location>
</feature>
<dbReference type="InterPro" id="IPR024989">
    <property type="entry name" value="MFS_assoc_dom"/>
</dbReference>
<dbReference type="PANTHER" id="PTHR16172:SF30">
    <property type="entry name" value="SUGAR BABY, ISOFORM C"/>
    <property type="match status" value="1"/>
</dbReference>
<feature type="transmembrane region" description="Helical" evidence="6">
    <location>
        <begin position="239"/>
        <end position="255"/>
    </location>
</feature>
<dbReference type="SUPFAM" id="SSF103473">
    <property type="entry name" value="MFS general substrate transporter"/>
    <property type="match status" value="3"/>
</dbReference>
<feature type="transmembrane region" description="Helical" evidence="6">
    <location>
        <begin position="1119"/>
        <end position="1138"/>
    </location>
</feature>
<gene>
    <name evidence="8" type="ORF">HNY73_019526</name>
</gene>
<dbReference type="PANTHER" id="PTHR16172">
    <property type="entry name" value="MAJOR FACILITATOR SUPERFAMILY DOMAIN-CONTAINING PROTEIN 6-LIKE"/>
    <property type="match status" value="1"/>
</dbReference>
<dbReference type="InterPro" id="IPR036259">
    <property type="entry name" value="MFS_trans_sf"/>
</dbReference>
<evidence type="ECO:0000256" key="5">
    <source>
        <dbReference type="ARBA" id="ARBA00023136"/>
    </source>
</evidence>
<proteinExistence type="inferred from homology"/>
<evidence type="ECO:0000313" key="9">
    <source>
        <dbReference type="Proteomes" id="UP000807504"/>
    </source>
</evidence>
<feature type="transmembrane region" description="Helical" evidence="6">
    <location>
        <begin position="751"/>
        <end position="771"/>
    </location>
</feature>
<feature type="domain" description="Major facilitator superfamily associated" evidence="7">
    <location>
        <begin position="1066"/>
        <end position="1379"/>
    </location>
</feature>
<keyword evidence="4 6" id="KW-1133">Transmembrane helix</keyword>
<feature type="transmembrane region" description="Helical" evidence="6">
    <location>
        <begin position="1014"/>
        <end position="1037"/>
    </location>
</feature>
<evidence type="ECO:0000256" key="6">
    <source>
        <dbReference type="SAM" id="Phobius"/>
    </source>
</evidence>
<feature type="transmembrane region" description="Helical" evidence="6">
    <location>
        <begin position="267"/>
        <end position="287"/>
    </location>
</feature>
<feature type="domain" description="Major facilitator superfamily associated" evidence="7">
    <location>
        <begin position="1"/>
        <end position="463"/>
    </location>
</feature>
<feature type="transmembrane region" description="Helical" evidence="6">
    <location>
        <begin position="955"/>
        <end position="975"/>
    </location>
</feature>
<evidence type="ECO:0000256" key="3">
    <source>
        <dbReference type="ARBA" id="ARBA00022692"/>
    </source>
</evidence>
<feature type="transmembrane region" description="Helical" evidence="6">
    <location>
        <begin position="52"/>
        <end position="71"/>
    </location>
</feature>
<dbReference type="Gene3D" id="1.20.1250.20">
    <property type="entry name" value="MFS general substrate transporter like domains"/>
    <property type="match status" value="5"/>
</dbReference>
<feature type="transmembrane region" description="Helical" evidence="6">
    <location>
        <begin position="854"/>
        <end position="874"/>
    </location>
</feature>
<dbReference type="InterPro" id="IPR051717">
    <property type="entry name" value="MFS_MFSD6"/>
</dbReference>
<feature type="transmembrane region" description="Helical" evidence="6">
    <location>
        <begin position="520"/>
        <end position="539"/>
    </location>
</feature>
<keyword evidence="3 6" id="KW-0812">Transmembrane</keyword>
<organism evidence="8 9">
    <name type="scientific">Argiope bruennichi</name>
    <name type="common">Wasp spider</name>
    <name type="synonym">Aranea bruennichi</name>
    <dbReference type="NCBI Taxonomy" id="94029"/>
    <lineage>
        <taxon>Eukaryota</taxon>
        <taxon>Metazoa</taxon>
        <taxon>Ecdysozoa</taxon>
        <taxon>Arthropoda</taxon>
        <taxon>Chelicerata</taxon>
        <taxon>Arachnida</taxon>
        <taxon>Araneae</taxon>
        <taxon>Araneomorphae</taxon>
        <taxon>Entelegynae</taxon>
        <taxon>Araneoidea</taxon>
        <taxon>Araneidae</taxon>
        <taxon>Argiope</taxon>
    </lineage>
</organism>
<dbReference type="Proteomes" id="UP000807504">
    <property type="component" value="Unassembled WGS sequence"/>
</dbReference>
<dbReference type="EMBL" id="JABXBU010002230">
    <property type="protein sequence ID" value="KAF8766467.1"/>
    <property type="molecule type" value="Genomic_DNA"/>
</dbReference>
<feature type="transmembrane region" description="Helical" evidence="6">
    <location>
        <begin position="987"/>
        <end position="1008"/>
    </location>
</feature>
<reference evidence="8" key="2">
    <citation type="submission" date="2020-06" db="EMBL/GenBank/DDBJ databases">
        <authorList>
            <person name="Sheffer M."/>
        </authorList>
    </citation>
    <scope>NUCLEOTIDE SEQUENCE</scope>
</reference>
<dbReference type="Pfam" id="PF12832">
    <property type="entry name" value="MFS_1_like"/>
    <property type="match status" value="3"/>
</dbReference>
<comment type="caution">
    <text evidence="8">The sequence shown here is derived from an EMBL/GenBank/DDBJ whole genome shotgun (WGS) entry which is preliminary data.</text>
</comment>
<evidence type="ECO:0000313" key="8">
    <source>
        <dbReference type="EMBL" id="KAF8766467.1"/>
    </source>
</evidence>
<feature type="transmembrane region" description="Helical" evidence="6">
    <location>
        <begin position="814"/>
        <end position="833"/>
    </location>
</feature>
<reference evidence="8" key="1">
    <citation type="journal article" date="2020" name="bioRxiv">
        <title>Chromosome-level reference genome of the European wasp spider Argiope bruennichi: a resource for studies on range expansion and evolutionary adaptation.</title>
        <authorList>
            <person name="Sheffer M.M."/>
            <person name="Hoppe A."/>
            <person name="Krehenwinkel H."/>
            <person name="Uhl G."/>
            <person name="Kuss A.W."/>
            <person name="Jensen L."/>
            <person name="Jensen C."/>
            <person name="Gillespie R.G."/>
            <person name="Hoff K.J."/>
            <person name="Prost S."/>
        </authorList>
    </citation>
    <scope>NUCLEOTIDE SEQUENCE</scope>
</reference>
<feature type="transmembrane region" description="Helical" evidence="6">
    <location>
        <begin position="374"/>
        <end position="394"/>
    </location>
</feature>
<feature type="transmembrane region" description="Helical" evidence="6">
    <location>
        <begin position="440"/>
        <end position="461"/>
    </location>
</feature>
<feature type="domain" description="Major facilitator superfamily associated" evidence="7">
    <location>
        <begin position="468"/>
        <end position="1018"/>
    </location>
</feature>
<evidence type="ECO:0000256" key="1">
    <source>
        <dbReference type="ARBA" id="ARBA00004141"/>
    </source>
</evidence>
<feature type="transmembrane region" description="Helical" evidence="6">
    <location>
        <begin position="196"/>
        <end position="218"/>
    </location>
</feature>
<name>A0A8T0E501_ARGBR</name>
<accession>A0A8T0E501</accession>